<sequence>MSKGKCTRAHRTLWTGTQVARGVFPDNVGF</sequence>
<accession>A0A0E9QCX4</accession>
<reference evidence="1" key="2">
    <citation type="journal article" date="2015" name="Fish Shellfish Immunol.">
        <title>Early steps in the European eel (Anguilla anguilla)-Vibrio vulnificus interaction in the gills: Role of the RtxA13 toxin.</title>
        <authorList>
            <person name="Callol A."/>
            <person name="Pajuelo D."/>
            <person name="Ebbesson L."/>
            <person name="Teles M."/>
            <person name="MacKenzie S."/>
            <person name="Amaro C."/>
        </authorList>
    </citation>
    <scope>NUCLEOTIDE SEQUENCE</scope>
</reference>
<evidence type="ECO:0000313" key="1">
    <source>
        <dbReference type="EMBL" id="JAH13953.1"/>
    </source>
</evidence>
<reference evidence="1" key="1">
    <citation type="submission" date="2014-11" db="EMBL/GenBank/DDBJ databases">
        <authorList>
            <person name="Amaro Gonzalez C."/>
        </authorList>
    </citation>
    <scope>NUCLEOTIDE SEQUENCE</scope>
</reference>
<dbReference type="EMBL" id="GBXM01094624">
    <property type="protein sequence ID" value="JAH13953.1"/>
    <property type="molecule type" value="Transcribed_RNA"/>
</dbReference>
<protein>
    <submittedName>
        <fullName evidence="1">Uncharacterized protein</fullName>
    </submittedName>
</protein>
<name>A0A0E9QCX4_ANGAN</name>
<dbReference type="AlphaFoldDB" id="A0A0E9QCX4"/>
<organism evidence="1">
    <name type="scientific">Anguilla anguilla</name>
    <name type="common">European freshwater eel</name>
    <name type="synonym">Muraena anguilla</name>
    <dbReference type="NCBI Taxonomy" id="7936"/>
    <lineage>
        <taxon>Eukaryota</taxon>
        <taxon>Metazoa</taxon>
        <taxon>Chordata</taxon>
        <taxon>Craniata</taxon>
        <taxon>Vertebrata</taxon>
        <taxon>Euteleostomi</taxon>
        <taxon>Actinopterygii</taxon>
        <taxon>Neopterygii</taxon>
        <taxon>Teleostei</taxon>
        <taxon>Anguilliformes</taxon>
        <taxon>Anguillidae</taxon>
        <taxon>Anguilla</taxon>
    </lineage>
</organism>
<proteinExistence type="predicted"/>